<evidence type="ECO:0000313" key="2">
    <source>
        <dbReference type="Proteomes" id="UP000293638"/>
    </source>
</evidence>
<dbReference type="OrthoDB" id="154268at2"/>
<sequence>MDPLARHPVLWHVAFTESWPSIQEHGLLSAAAIVKRWQVPADQADQLLAQRRPEIVRLEHPVHGVAVLRDQAPIQESRLQSDLRDGMTVEDWFRLLNSFVFLYPTEEGARQLAEKYSEQADVTLLRLRTSSLLNEYRSTLRLTSINTGATRFSVPRGRATFSSVNGFRKDRVAEVAVQEQVYDLDAHLLSVEHLPQQVAAE</sequence>
<proteinExistence type="predicted"/>
<protein>
    <submittedName>
        <fullName evidence="1">Uncharacterized protein</fullName>
    </submittedName>
</protein>
<keyword evidence="2" id="KW-1185">Reference proteome</keyword>
<name>A0A4Q7NNT1_9ACTN</name>
<dbReference type="EMBL" id="SGXD01000003">
    <property type="protein sequence ID" value="RZS86899.1"/>
    <property type="molecule type" value="Genomic_DNA"/>
</dbReference>
<evidence type="ECO:0000313" key="1">
    <source>
        <dbReference type="EMBL" id="RZS86899.1"/>
    </source>
</evidence>
<accession>A0A4Q7NNT1</accession>
<organism evidence="1 2">
    <name type="scientific">Motilibacter rhizosphaerae</name>
    <dbReference type="NCBI Taxonomy" id="598652"/>
    <lineage>
        <taxon>Bacteria</taxon>
        <taxon>Bacillati</taxon>
        <taxon>Actinomycetota</taxon>
        <taxon>Actinomycetes</taxon>
        <taxon>Motilibacterales</taxon>
        <taxon>Motilibacteraceae</taxon>
        <taxon>Motilibacter</taxon>
    </lineage>
</organism>
<dbReference type="Pfam" id="PF22531">
    <property type="entry name" value="DUF7002"/>
    <property type="match status" value="1"/>
</dbReference>
<dbReference type="AlphaFoldDB" id="A0A4Q7NNT1"/>
<dbReference type="InterPro" id="IPR054271">
    <property type="entry name" value="DUF7002"/>
</dbReference>
<comment type="caution">
    <text evidence="1">The sequence shown here is derived from an EMBL/GenBank/DDBJ whole genome shotgun (WGS) entry which is preliminary data.</text>
</comment>
<dbReference type="RefSeq" id="WP_130493110.1">
    <property type="nucleotide sequence ID" value="NZ_SGXD01000003.1"/>
</dbReference>
<reference evidence="1 2" key="1">
    <citation type="submission" date="2019-02" db="EMBL/GenBank/DDBJ databases">
        <title>Genomic Encyclopedia of Type Strains, Phase IV (KMG-IV): sequencing the most valuable type-strain genomes for metagenomic binning, comparative biology and taxonomic classification.</title>
        <authorList>
            <person name="Goeker M."/>
        </authorList>
    </citation>
    <scope>NUCLEOTIDE SEQUENCE [LARGE SCALE GENOMIC DNA]</scope>
    <source>
        <strain evidence="1 2">DSM 45622</strain>
    </source>
</reference>
<dbReference type="Proteomes" id="UP000293638">
    <property type="component" value="Unassembled WGS sequence"/>
</dbReference>
<gene>
    <name evidence="1" type="ORF">EV189_2317</name>
</gene>